<dbReference type="GO" id="GO:0009523">
    <property type="term" value="C:photosystem II"/>
    <property type="evidence" value="ECO:0007669"/>
    <property type="project" value="UniProtKB-KW"/>
</dbReference>
<comment type="subcellular location">
    <subcellularLocation>
        <location evidence="1">Membrane</location>
        <topology evidence="1">Single-pass membrane protein</topology>
    </subcellularLocation>
    <subcellularLocation>
        <location evidence="8">Plastid</location>
        <location evidence="8">Chloroplast thylakoid membrane</location>
        <topology evidence="8">Single-pass membrane protein</topology>
    </subcellularLocation>
</comment>
<evidence type="ECO:0000256" key="4">
    <source>
        <dbReference type="ARBA" id="ARBA00022692"/>
    </source>
</evidence>
<evidence type="ECO:0000256" key="3">
    <source>
        <dbReference type="ARBA" id="ARBA00022531"/>
    </source>
</evidence>
<dbReference type="InterPro" id="IPR037269">
    <property type="entry name" value="PSII_PsbM_sf"/>
</dbReference>
<keyword evidence="10" id="KW-0150">Chloroplast</keyword>
<geneLocation type="chloroplast" evidence="10"/>
<proteinExistence type="inferred from homology"/>
<evidence type="ECO:0000256" key="1">
    <source>
        <dbReference type="ARBA" id="ARBA00004167"/>
    </source>
</evidence>
<dbReference type="GO" id="GO:0019684">
    <property type="term" value="P:photosynthesis, light reaction"/>
    <property type="evidence" value="ECO:0007669"/>
    <property type="project" value="InterPro"/>
</dbReference>
<keyword evidence="4 8" id="KW-0812">Transmembrane</keyword>
<keyword evidence="8" id="KW-0793">Thylakoid</keyword>
<feature type="transmembrane region" description="Helical" evidence="8">
    <location>
        <begin position="6"/>
        <end position="27"/>
    </location>
</feature>
<dbReference type="EMBL" id="KX249808">
    <property type="protein sequence ID" value="APC92981.1"/>
    <property type="molecule type" value="Genomic_DNA"/>
</dbReference>
<comment type="function">
    <text evidence="8">One of the components of the core complex of photosystem II (PSII). PSII is a light-driven water:plastoquinone oxidoreductase that uses light energy to abstract electrons from H(2)O, generating O(2) and a proton gradient subsequently used for ATP formation. It consists of a core antenna complex that captures photons, and an electron transfer chain that converts photonic excitation into a charge separation. This subunit is found at the monomer-monomer interface.</text>
</comment>
<evidence type="ECO:0000256" key="7">
    <source>
        <dbReference type="ARBA" id="ARBA00023276"/>
    </source>
</evidence>
<comment type="subunit">
    <text evidence="8">PSII is composed of 1 copy each of membrane proteins PsbA, PsbB, PsbC, PsbD, PsbE, PsbF, PsbH, PsbI, PsbJ, PsbK, PsbL, PsbM, PsbT, PsbX, PsbY, PsbZ, Psb30/Ycf12, at least 3 peripheral proteins of the oxygen-evolving complex and a large number of cofactors. It forms dimeric complexes.</text>
</comment>
<dbReference type="GO" id="GO:0009535">
    <property type="term" value="C:chloroplast thylakoid membrane"/>
    <property type="evidence" value="ECO:0007669"/>
    <property type="project" value="UniProtKB-SubCell"/>
</dbReference>
<protein>
    <recommendedName>
        <fullName evidence="8">Photosystem II reaction center protein M</fullName>
        <shortName evidence="8">PSII-M</shortName>
    </recommendedName>
</protein>
<dbReference type="InterPro" id="IPR007826">
    <property type="entry name" value="PSII_PsbM"/>
</dbReference>
<dbReference type="PANTHER" id="PTHR35774">
    <property type="entry name" value="PHOTOSYSTEM II REACTION CENTER PROTEIN M"/>
    <property type="match status" value="1"/>
</dbReference>
<reference evidence="10" key="1">
    <citation type="journal article" date="2016" name="Genome Biol. Evol.">
        <title>Revisiting the Plastid Phylogenomics of Pinaceae with Two Complete Plastomes of Pseudolarix and Tsuga.</title>
        <authorList>
            <person name="Sudianto E."/>
            <person name="Wu C.-S."/>
            <person name="Lin C.-P."/>
            <person name="Chaw S.-M."/>
        </authorList>
    </citation>
    <scope>NUCLEOTIDE SEQUENCE</scope>
</reference>
<evidence type="ECO:0000313" key="9">
    <source>
        <dbReference type="EMBL" id="APC92981.1"/>
    </source>
</evidence>
<keyword evidence="10" id="KW-0934">Plastid</keyword>
<evidence type="ECO:0000313" key="10">
    <source>
        <dbReference type="EMBL" id="BAV19373.1"/>
    </source>
</evidence>
<dbReference type="PANTHER" id="PTHR35774:SF1">
    <property type="entry name" value="PHOTOSYSTEM II REACTION CENTER PROTEIN M"/>
    <property type="match status" value="1"/>
</dbReference>
<dbReference type="GeneID" id="31077759"/>
<keyword evidence="6 8" id="KW-0472">Membrane</keyword>
<evidence type="ECO:0000256" key="2">
    <source>
        <dbReference type="ARBA" id="ARBA00022469"/>
    </source>
</evidence>
<accession>A0A193PSM8</accession>
<keyword evidence="3 8" id="KW-0602">Photosynthesis</keyword>
<keyword evidence="2 8" id="KW-0674">Reaction center</keyword>
<dbReference type="EMBL" id="LC095867">
    <property type="protein sequence ID" value="BAV19373.1"/>
    <property type="molecule type" value="Genomic_DNA"/>
</dbReference>
<sequence>MEVNILGLLAVVMLIGVPTAFLLIPYAKTASGANSESN</sequence>
<evidence type="ECO:0000256" key="6">
    <source>
        <dbReference type="ARBA" id="ARBA00023136"/>
    </source>
</evidence>
<dbReference type="AlphaFoldDB" id="A0A193PSM8"/>
<evidence type="ECO:0000256" key="5">
    <source>
        <dbReference type="ARBA" id="ARBA00022989"/>
    </source>
</evidence>
<dbReference type="Pfam" id="PF05151">
    <property type="entry name" value="PsbM"/>
    <property type="match status" value="1"/>
</dbReference>
<comment type="similarity">
    <text evidence="8">Belongs to the PsbM family.</text>
</comment>
<name>A0A193PSM8_PSEAD</name>
<reference evidence="9" key="2">
    <citation type="submission" date="2016-05" db="EMBL/GenBank/DDBJ databases">
        <title>Phylogenetic inference of extant and fossil Pinaceae: stricter taxon selection criteria and implied character weighting increase phylogenetic resolution.</title>
        <authorList>
            <person name="Gernandt D.S."/>
            <person name="Holman G."/>
            <person name="Campbell C.S."/>
            <person name="Cronn R."/>
            <person name="Liston A."/>
            <person name="Stockey R.S."/>
            <person name="Rothwell G.W."/>
        </authorList>
    </citation>
    <scope>NUCLEOTIDE SEQUENCE</scope>
</reference>
<gene>
    <name evidence="8 10" type="primary">psbM</name>
</gene>
<organism evidence="10">
    <name type="scientific">Pseudolarix amabilis</name>
    <name type="common">Golden larch</name>
    <name type="synonym">Pseudolarix kaempferi</name>
    <dbReference type="NCBI Taxonomy" id="3355"/>
    <lineage>
        <taxon>Eukaryota</taxon>
        <taxon>Viridiplantae</taxon>
        <taxon>Streptophyta</taxon>
        <taxon>Embryophyta</taxon>
        <taxon>Tracheophyta</taxon>
        <taxon>Spermatophyta</taxon>
        <taxon>Pinopsida</taxon>
        <taxon>Pinidae</taxon>
        <taxon>Conifers I</taxon>
        <taxon>Pinales</taxon>
        <taxon>Pinaceae</taxon>
        <taxon>Pseudolarix</taxon>
    </lineage>
</organism>
<dbReference type="RefSeq" id="YP_009268467.1">
    <property type="nucleotide sequence ID" value="NC_030631.1"/>
</dbReference>
<dbReference type="HAMAP" id="MF_00438">
    <property type="entry name" value="PSII_PsbM"/>
    <property type="match status" value="1"/>
</dbReference>
<dbReference type="SUPFAM" id="SSF161033">
    <property type="entry name" value="Photosystem II reaction center protein M, PsbM"/>
    <property type="match status" value="1"/>
</dbReference>
<evidence type="ECO:0000256" key="8">
    <source>
        <dbReference type="HAMAP-Rule" id="MF_00438"/>
    </source>
</evidence>
<dbReference type="NCBIfam" id="TIGR03038">
    <property type="entry name" value="PS_II_psbM"/>
    <property type="match status" value="1"/>
</dbReference>
<keyword evidence="5 8" id="KW-1133">Transmembrane helix</keyword>
<keyword evidence="7 8" id="KW-0604">Photosystem II</keyword>